<dbReference type="PROSITE" id="PS51179">
    <property type="entry name" value="POU_3"/>
    <property type="match status" value="1"/>
</dbReference>
<dbReference type="PROSITE" id="PS50071">
    <property type="entry name" value="HOMEOBOX_2"/>
    <property type="match status" value="1"/>
</dbReference>
<dbReference type="PANTHER" id="PTHR11636:SF5">
    <property type="entry name" value="POU DOMAIN MOTIF 3, ISOFORM F"/>
    <property type="match status" value="1"/>
</dbReference>
<feature type="compositionally biased region" description="Low complexity" evidence="7">
    <location>
        <begin position="443"/>
        <end position="454"/>
    </location>
</feature>
<keyword evidence="4 5" id="KW-0539">Nucleus</keyword>
<dbReference type="CDD" id="cd00086">
    <property type="entry name" value="homeodomain"/>
    <property type="match status" value="1"/>
</dbReference>
<evidence type="ECO:0000313" key="10">
    <source>
        <dbReference type="EMBL" id="CAL5130866.1"/>
    </source>
</evidence>
<name>A0AAV2T242_CALDB</name>
<dbReference type="Pfam" id="PF00046">
    <property type="entry name" value="Homeodomain"/>
    <property type="match status" value="1"/>
</dbReference>
<evidence type="ECO:0000256" key="1">
    <source>
        <dbReference type="ARBA" id="ARBA00004123"/>
    </source>
</evidence>
<dbReference type="SUPFAM" id="SSF47413">
    <property type="entry name" value="lambda repressor-like DNA-binding domains"/>
    <property type="match status" value="1"/>
</dbReference>
<dbReference type="PANTHER" id="PTHR11636">
    <property type="entry name" value="POU DOMAIN"/>
    <property type="match status" value="1"/>
</dbReference>
<feature type="DNA-binding region" description="Homeobox" evidence="5">
    <location>
        <begin position="385"/>
        <end position="444"/>
    </location>
</feature>
<keyword evidence="3 5" id="KW-0371">Homeobox</keyword>
<organism evidence="10 11">
    <name type="scientific">Calicophoron daubneyi</name>
    <name type="common">Rumen fluke</name>
    <name type="synonym">Paramphistomum daubneyi</name>
    <dbReference type="NCBI Taxonomy" id="300641"/>
    <lineage>
        <taxon>Eukaryota</taxon>
        <taxon>Metazoa</taxon>
        <taxon>Spiralia</taxon>
        <taxon>Lophotrochozoa</taxon>
        <taxon>Platyhelminthes</taxon>
        <taxon>Trematoda</taxon>
        <taxon>Digenea</taxon>
        <taxon>Plagiorchiida</taxon>
        <taxon>Pronocephalata</taxon>
        <taxon>Paramphistomoidea</taxon>
        <taxon>Paramphistomidae</taxon>
        <taxon>Calicophoron</taxon>
    </lineage>
</organism>
<dbReference type="SMART" id="SM00352">
    <property type="entry name" value="POU"/>
    <property type="match status" value="1"/>
</dbReference>
<dbReference type="Pfam" id="PF00157">
    <property type="entry name" value="Pou"/>
    <property type="match status" value="1"/>
</dbReference>
<dbReference type="InterPro" id="IPR000327">
    <property type="entry name" value="POU_dom"/>
</dbReference>
<feature type="region of interest" description="Disordered" evidence="7">
    <location>
        <begin position="443"/>
        <end position="474"/>
    </location>
</feature>
<evidence type="ECO:0000256" key="2">
    <source>
        <dbReference type="ARBA" id="ARBA00023125"/>
    </source>
</evidence>
<dbReference type="InterPro" id="IPR013847">
    <property type="entry name" value="POU"/>
</dbReference>
<dbReference type="InterPro" id="IPR001356">
    <property type="entry name" value="HD"/>
</dbReference>
<dbReference type="PRINTS" id="PR00028">
    <property type="entry name" value="POUDOMAIN"/>
</dbReference>
<evidence type="ECO:0000256" key="3">
    <source>
        <dbReference type="ARBA" id="ARBA00023155"/>
    </source>
</evidence>
<sequence length="474" mass="52888">MLHPISRLLEPPNVILGDSSEPSVTPSQPSCSLITGAASARVYPSLDASQSSSDSCLQFHMFTQLLQAFLHSQNTNMQPINTSSLHNMNFTGPPVADNSALWSPFKTSRFQNYSTSENRNLITHRSIGKSQSLQSGHANMIYSGLGQVATSRSTKLGTVSCKPLNSAQTALDSTQPRAYRSDDTTESQIQLKHAISASTVYNSSTSTVMQDSYVKLIQKHTNGLGYLKRSDREPFQSHSLCQGTAIPKNADCANSSALQSKSHITQCKSKGVIPKSTRLKSLLENDDRLMNNAELNEICEFARYFKLRRLTMGLTQTQVGSALNAKEGPAYSQSAICRFEKLDVTAKSARRMKPILEQWLAEAEQTRFVSRKYYDVSLVTDSPRKRKRRTCFSPQAINYLIGQLRKNPYPSKSEMVELSRKLDYDREVIRVWFCNRRQALKSESTSGSSSTSETNAQIPNELYRTHHVPTYSPL</sequence>
<evidence type="ECO:0000256" key="7">
    <source>
        <dbReference type="SAM" id="MobiDB-lite"/>
    </source>
</evidence>
<comment type="caution">
    <text evidence="10">The sequence shown here is derived from an EMBL/GenBank/DDBJ whole genome shotgun (WGS) entry which is preliminary data.</text>
</comment>
<keyword evidence="2 5" id="KW-0238">DNA-binding</keyword>
<evidence type="ECO:0000256" key="5">
    <source>
        <dbReference type="PROSITE-ProRule" id="PRU00108"/>
    </source>
</evidence>
<dbReference type="Proteomes" id="UP001497525">
    <property type="component" value="Unassembled WGS sequence"/>
</dbReference>
<dbReference type="GO" id="GO:0005634">
    <property type="term" value="C:nucleus"/>
    <property type="evidence" value="ECO:0007669"/>
    <property type="project" value="UniProtKB-SubCell"/>
</dbReference>
<evidence type="ECO:0000313" key="11">
    <source>
        <dbReference type="Proteomes" id="UP001497525"/>
    </source>
</evidence>
<feature type="domain" description="Homeobox" evidence="8">
    <location>
        <begin position="383"/>
        <end position="443"/>
    </location>
</feature>
<dbReference type="InterPro" id="IPR010982">
    <property type="entry name" value="Lambda_DNA-bd_dom_sf"/>
</dbReference>
<dbReference type="SUPFAM" id="SSF46689">
    <property type="entry name" value="Homeodomain-like"/>
    <property type="match status" value="1"/>
</dbReference>
<feature type="domain" description="POU-specific" evidence="9">
    <location>
        <begin position="290"/>
        <end position="364"/>
    </location>
</feature>
<evidence type="ECO:0000256" key="4">
    <source>
        <dbReference type="ARBA" id="ARBA00023242"/>
    </source>
</evidence>
<dbReference type="GO" id="GO:0000978">
    <property type="term" value="F:RNA polymerase II cis-regulatory region sequence-specific DNA binding"/>
    <property type="evidence" value="ECO:0007669"/>
    <property type="project" value="TreeGrafter"/>
</dbReference>
<gene>
    <name evidence="10" type="ORF">CDAUBV1_LOCUS3076</name>
</gene>
<dbReference type="InterPro" id="IPR009057">
    <property type="entry name" value="Homeodomain-like_sf"/>
</dbReference>
<evidence type="ECO:0008006" key="12">
    <source>
        <dbReference type="Google" id="ProtNLM"/>
    </source>
</evidence>
<dbReference type="AlphaFoldDB" id="A0AAV2T242"/>
<dbReference type="EMBL" id="CAXLJL010000077">
    <property type="protein sequence ID" value="CAL5130866.1"/>
    <property type="molecule type" value="Genomic_DNA"/>
</dbReference>
<comment type="subcellular location">
    <subcellularLocation>
        <location evidence="1 5 6">Nucleus</location>
    </subcellularLocation>
</comment>
<accession>A0AAV2T242</accession>
<evidence type="ECO:0000256" key="6">
    <source>
        <dbReference type="RuleBase" id="RU000682"/>
    </source>
</evidence>
<proteinExistence type="predicted"/>
<evidence type="ECO:0000259" key="8">
    <source>
        <dbReference type="PROSITE" id="PS50071"/>
    </source>
</evidence>
<reference evidence="10" key="1">
    <citation type="submission" date="2024-06" db="EMBL/GenBank/DDBJ databases">
        <authorList>
            <person name="Liu X."/>
            <person name="Lenzi L."/>
            <person name="Haldenby T S."/>
            <person name="Uol C."/>
        </authorList>
    </citation>
    <scope>NUCLEOTIDE SEQUENCE</scope>
</reference>
<dbReference type="Gene3D" id="1.10.260.40">
    <property type="entry name" value="lambda repressor-like DNA-binding domains"/>
    <property type="match status" value="1"/>
</dbReference>
<dbReference type="GO" id="GO:0000981">
    <property type="term" value="F:DNA-binding transcription factor activity, RNA polymerase II-specific"/>
    <property type="evidence" value="ECO:0007669"/>
    <property type="project" value="TreeGrafter"/>
</dbReference>
<dbReference type="SMART" id="SM00389">
    <property type="entry name" value="HOX"/>
    <property type="match status" value="1"/>
</dbReference>
<dbReference type="InterPro" id="IPR050255">
    <property type="entry name" value="POU_domain_TF"/>
</dbReference>
<dbReference type="Gene3D" id="1.10.10.60">
    <property type="entry name" value="Homeodomain-like"/>
    <property type="match status" value="1"/>
</dbReference>
<protein>
    <recommendedName>
        <fullName evidence="12">POU domain protein</fullName>
    </recommendedName>
</protein>
<evidence type="ECO:0000259" key="9">
    <source>
        <dbReference type="PROSITE" id="PS51179"/>
    </source>
</evidence>